<dbReference type="NCBIfam" id="TIGR04256">
    <property type="entry name" value="GxxExxY"/>
    <property type="match status" value="1"/>
</dbReference>
<dbReference type="AlphaFoldDB" id="Q0W5T6"/>
<evidence type="ECO:0000313" key="2">
    <source>
        <dbReference type="Proteomes" id="UP000000663"/>
    </source>
</evidence>
<sequence>MKQCKYQVNPWPIPYETYAYVRLTERAATTVFDKLGPGLKEKSYEKCLAKELGKKGLNVRRQVNLPVIYDGEKIGDTYRVDLLLEDDLIIEVKAVDRIIPLHYLQVRTYLRIYNKRVGMLINFNCEDIADGIKRVVIH</sequence>
<proteinExistence type="predicted"/>
<dbReference type="Proteomes" id="UP000000663">
    <property type="component" value="Chromosome"/>
</dbReference>
<evidence type="ECO:0008006" key="3">
    <source>
        <dbReference type="Google" id="ProtNLM"/>
    </source>
</evidence>
<reference evidence="1 2" key="1">
    <citation type="journal article" date="2006" name="Science">
        <title>Genome of rice cluster I archaea -- the key methane producers in the rice rhizosphere.</title>
        <authorList>
            <person name="Erkel C."/>
            <person name="Kube M."/>
            <person name="Reinhardt R."/>
            <person name="Liesack W."/>
        </authorList>
    </citation>
    <scope>NUCLEOTIDE SEQUENCE [LARGE SCALE GENOMIC DNA]</scope>
    <source>
        <strain evidence="2">DSM 22066 / NBRC 105507 / MRE50</strain>
    </source>
</reference>
<accession>Q0W5T6</accession>
<organism evidence="1 2">
    <name type="scientific">Methanocella arvoryzae (strain DSM 22066 / NBRC 105507 / MRE50)</name>
    <dbReference type="NCBI Taxonomy" id="351160"/>
    <lineage>
        <taxon>Archaea</taxon>
        <taxon>Methanobacteriati</taxon>
        <taxon>Methanobacteriota</taxon>
        <taxon>Stenosarchaea group</taxon>
        <taxon>Methanomicrobia</taxon>
        <taxon>Methanocellales</taxon>
        <taxon>Methanocellaceae</taxon>
        <taxon>Methanocella</taxon>
    </lineage>
</organism>
<evidence type="ECO:0000313" key="1">
    <source>
        <dbReference type="EMBL" id="CAJ36257.1"/>
    </source>
</evidence>
<dbReference type="STRING" id="351160.RCIX910"/>
<dbReference type="KEGG" id="rci:RCIX910"/>
<dbReference type="InterPro" id="IPR026350">
    <property type="entry name" value="GxxExxY"/>
</dbReference>
<keyword evidence="2" id="KW-1185">Reference proteome</keyword>
<gene>
    <name evidence="1" type="ORF">RCIX910</name>
</gene>
<name>Q0W5T6_METAR</name>
<dbReference type="EMBL" id="AM114193">
    <property type="protein sequence ID" value="CAJ36257.1"/>
    <property type="molecule type" value="Genomic_DNA"/>
</dbReference>
<dbReference type="eggNOG" id="arCOG07749">
    <property type="taxonomic scope" value="Archaea"/>
</dbReference>
<protein>
    <recommendedName>
        <fullName evidence="3">GxxExxY protein</fullName>
    </recommendedName>
</protein>
<dbReference type="Pfam" id="PF13366">
    <property type="entry name" value="PDDEXK_3"/>
    <property type="match status" value="1"/>
</dbReference>